<dbReference type="RefSeq" id="WP_116614269.1">
    <property type="nucleotide sequence ID" value="NZ_CAJZAT010000231.1"/>
</dbReference>
<reference evidence="1 2" key="1">
    <citation type="submission" date="2018-05" db="EMBL/GenBank/DDBJ databases">
        <title>Genomic Encyclopedia of Type Strains, Phase IV (KMG-V): Genome sequencing to study the core and pangenomes of soil and plant-associated prokaryotes.</title>
        <authorList>
            <person name="Whitman W."/>
        </authorList>
    </citation>
    <scope>NUCLEOTIDE SEQUENCE [LARGE SCALE GENOMIC DNA]</scope>
    <source>
        <strain evidence="1 2">SCZa-39</strain>
    </source>
</reference>
<gene>
    <name evidence="1" type="ORF">C7402_12819</name>
</gene>
<dbReference type="EMBL" id="QEOB01000028">
    <property type="protein sequence ID" value="PVX71596.1"/>
    <property type="molecule type" value="Genomic_DNA"/>
</dbReference>
<comment type="caution">
    <text evidence="1">The sequence shown here is derived from an EMBL/GenBank/DDBJ whole genome shotgun (WGS) entry which is preliminary data.</text>
</comment>
<dbReference type="PANTHER" id="PTHR48228">
    <property type="entry name" value="SUCCINYL-COA--D-CITRAMALATE COA-TRANSFERASE"/>
    <property type="match status" value="1"/>
</dbReference>
<dbReference type="InterPro" id="IPR003673">
    <property type="entry name" value="CoA-Trfase_fam_III"/>
</dbReference>
<dbReference type="InterPro" id="IPR050509">
    <property type="entry name" value="CoA-transferase_III"/>
</dbReference>
<dbReference type="Pfam" id="PF02515">
    <property type="entry name" value="CoA_transf_3"/>
    <property type="match status" value="1"/>
</dbReference>
<dbReference type="SUPFAM" id="SSF89796">
    <property type="entry name" value="CoA-transferase family III (CaiB/BaiF)"/>
    <property type="match status" value="1"/>
</dbReference>
<dbReference type="InterPro" id="IPR044855">
    <property type="entry name" value="CoA-Trfase_III_dom3_sf"/>
</dbReference>
<dbReference type="GO" id="GO:0016853">
    <property type="term" value="F:isomerase activity"/>
    <property type="evidence" value="ECO:0007669"/>
    <property type="project" value="UniProtKB-KW"/>
</dbReference>
<organism evidence="1 2">
    <name type="scientific">Paraburkholderia unamae</name>
    <dbReference type="NCBI Taxonomy" id="219649"/>
    <lineage>
        <taxon>Bacteria</taxon>
        <taxon>Pseudomonadati</taxon>
        <taxon>Pseudomonadota</taxon>
        <taxon>Betaproteobacteria</taxon>
        <taxon>Burkholderiales</taxon>
        <taxon>Burkholderiaceae</taxon>
        <taxon>Paraburkholderia</taxon>
    </lineage>
</organism>
<accession>A0ABX5K9R0</accession>
<dbReference type="InterPro" id="IPR023606">
    <property type="entry name" value="CoA-Trfase_III_dom_1_sf"/>
</dbReference>
<name>A0ABX5K9R0_9BURK</name>
<sequence length="407" mass="43988">MYQLLYGMRVVECASFIAAPSCALHLQQLGAQVIRIDPIGGGPDFGRWPVAESGSSFYWEGLNKGKKSIAIDLSRPEGRELATRLITGPGEEGGLFVTNFPQRGFLAHDALRERRDDLVTVRVMGWSDGEPAVDYTVNAAIGVPAMTGAAENGEKPVNHVLPAWDLMTGAYAAFALLAAERHRRATGQGQEVLVPLSDMAIASLGHMGQIAEVMTGGDRPRMGNALFGAFGRDFVTADGQRLMIVAITARQWSGLVAVLELESAVAQLEASLQVSFARDEGLRFHHRELLFPIFERAIAGRTLADLKDKFAAKGVCWSPYRTLQSALADEPRFSTDAPLFQTLDHPSGHRYPAPGSAATFRGVQREAQVRAPHLGEHTDEVLAQVLSLSASQIGELHDAGIVASRRV</sequence>
<protein>
    <submittedName>
        <fullName evidence="1">2-methylfumaryl-CoA isomerase</fullName>
    </submittedName>
</protein>
<evidence type="ECO:0000313" key="1">
    <source>
        <dbReference type="EMBL" id="PVX71596.1"/>
    </source>
</evidence>
<dbReference type="Gene3D" id="3.40.50.10540">
    <property type="entry name" value="Crotonobetainyl-coa:carnitine coa-transferase, domain 1"/>
    <property type="match status" value="1"/>
</dbReference>
<evidence type="ECO:0000313" key="2">
    <source>
        <dbReference type="Proteomes" id="UP000245712"/>
    </source>
</evidence>
<proteinExistence type="predicted"/>
<dbReference type="Gene3D" id="3.30.1540.10">
    <property type="entry name" value="formyl-coa transferase, domain 3"/>
    <property type="match status" value="1"/>
</dbReference>
<keyword evidence="1" id="KW-0413">Isomerase</keyword>
<keyword evidence="2" id="KW-1185">Reference proteome</keyword>
<dbReference type="PANTHER" id="PTHR48228:SF5">
    <property type="entry name" value="ALPHA-METHYLACYL-COA RACEMASE"/>
    <property type="match status" value="1"/>
</dbReference>
<dbReference type="Proteomes" id="UP000245712">
    <property type="component" value="Unassembled WGS sequence"/>
</dbReference>